<sequence length="322" mass="35725">MRLEKLGFVCLGAILSALLIRTTSYDGLQSISSVRLGGRHQTHSHQSVNIAVRAEPAPLGAGGPEEPNSLVTHEGLAALGRADAGFRGLLPPWLPVPAHRDNVALLGPPCLNRLVDSGADFVFIEYTANDGYHSNKFDPAKACANATEPRLDKMSRLDTPINRGLERLIRKLLKLPSRPFVVLVHWYATALALDFLQEAHFWQTAERDSGLLAEYYDVASVSVRNTFYHLFHGGQSLTGIRNESLFLIDHVHPNEFGHYHLAYPVVFYLEQALRWAVLGNPVAGAQGAARPNPEPTAHRFRLMSVSYGEQPLFYLNDRGWNF</sequence>
<dbReference type="InterPro" id="IPR036514">
    <property type="entry name" value="SGNH_hydro_sf"/>
</dbReference>
<gene>
    <name evidence="2" type="ORF">WJX81_008137</name>
</gene>
<keyword evidence="3" id="KW-1185">Reference proteome</keyword>
<accession>A0AAW1RSB8</accession>
<evidence type="ECO:0000313" key="2">
    <source>
        <dbReference type="EMBL" id="KAK9837030.1"/>
    </source>
</evidence>
<evidence type="ECO:0008006" key="4">
    <source>
        <dbReference type="Google" id="ProtNLM"/>
    </source>
</evidence>
<proteinExistence type="predicted"/>
<name>A0AAW1RSB8_9CHLO</name>
<feature type="chain" id="PRO_5043822431" description="SGNH hydrolase-type esterase domain-containing protein" evidence="1">
    <location>
        <begin position="25"/>
        <end position="322"/>
    </location>
</feature>
<dbReference type="SUPFAM" id="SSF52266">
    <property type="entry name" value="SGNH hydrolase"/>
    <property type="match status" value="1"/>
</dbReference>
<dbReference type="AlphaFoldDB" id="A0AAW1RSB8"/>
<organism evidence="2 3">
    <name type="scientific">Elliptochloris bilobata</name>
    <dbReference type="NCBI Taxonomy" id="381761"/>
    <lineage>
        <taxon>Eukaryota</taxon>
        <taxon>Viridiplantae</taxon>
        <taxon>Chlorophyta</taxon>
        <taxon>core chlorophytes</taxon>
        <taxon>Trebouxiophyceae</taxon>
        <taxon>Trebouxiophyceae incertae sedis</taxon>
        <taxon>Elliptochloris clade</taxon>
        <taxon>Elliptochloris</taxon>
    </lineage>
</organism>
<evidence type="ECO:0000313" key="3">
    <source>
        <dbReference type="Proteomes" id="UP001445335"/>
    </source>
</evidence>
<dbReference type="Proteomes" id="UP001445335">
    <property type="component" value="Unassembled WGS sequence"/>
</dbReference>
<dbReference type="EMBL" id="JALJOU010000024">
    <property type="protein sequence ID" value="KAK9837030.1"/>
    <property type="molecule type" value="Genomic_DNA"/>
</dbReference>
<dbReference type="PANTHER" id="PTHR34407:SF1">
    <property type="entry name" value="SGNH HYDROLASE-TYPE ESTERASE DOMAIN-CONTAINING PROTEIN"/>
    <property type="match status" value="1"/>
</dbReference>
<feature type="signal peptide" evidence="1">
    <location>
        <begin position="1"/>
        <end position="24"/>
    </location>
</feature>
<reference evidence="2 3" key="1">
    <citation type="journal article" date="2024" name="Nat. Commun.">
        <title>Phylogenomics reveals the evolutionary origins of lichenization in chlorophyte algae.</title>
        <authorList>
            <person name="Puginier C."/>
            <person name="Libourel C."/>
            <person name="Otte J."/>
            <person name="Skaloud P."/>
            <person name="Haon M."/>
            <person name="Grisel S."/>
            <person name="Petersen M."/>
            <person name="Berrin J.G."/>
            <person name="Delaux P.M."/>
            <person name="Dal Grande F."/>
            <person name="Keller J."/>
        </authorList>
    </citation>
    <scope>NUCLEOTIDE SEQUENCE [LARGE SCALE GENOMIC DNA]</scope>
    <source>
        <strain evidence="2 3">SAG 245.80</strain>
    </source>
</reference>
<comment type="caution">
    <text evidence="2">The sequence shown here is derived from an EMBL/GenBank/DDBJ whole genome shotgun (WGS) entry which is preliminary data.</text>
</comment>
<dbReference type="PANTHER" id="PTHR34407">
    <property type="entry name" value="EXPRESSED PROTEIN"/>
    <property type="match status" value="1"/>
</dbReference>
<evidence type="ECO:0000256" key="1">
    <source>
        <dbReference type="SAM" id="SignalP"/>
    </source>
</evidence>
<keyword evidence="1" id="KW-0732">Signal</keyword>
<dbReference type="Gene3D" id="3.40.50.1110">
    <property type="entry name" value="SGNH hydrolase"/>
    <property type="match status" value="1"/>
</dbReference>
<protein>
    <recommendedName>
        <fullName evidence="4">SGNH hydrolase-type esterase domain-containing protein</fullName>
    </recommendedName>
</protein>